<dbReference type="Proteomes" id="UP001195624">
    <property type="component" value="Unassembled WGS sequence"/>
</dbReference>
<comment type="caution">
    <text evidence="2">The sequence shown here is derived from an EMBL/GenBank/DDBJ whole genome shotgun (WGS) entry which is preliminary data.</text>
</comment>
<dbReference type="RefSeq" id="WP_017802568.1">
    <property type="nucleotide sequence ID" value="NZ_JAGGMQ010000001.1"/>
</dbReference>
<accession>A0ABS4PDJ8</accession>
<gene>
    <name evidence="2" type="ORF">J2125_003913</name>
</gene>
<dbReference type="Pfam" id="PF18733">
    <property type="entry name" value="HEPN_LA2681"/>
    <property type="match status" value="1"/>
</dbReference>
<name>A0ABS4PDJ8_9GAMM</name>
<sequence>MITKELVDESLNIHRLVDCGDFDLAYQQSVVFLEKLEKIKVKGDNYFIVLGNVAGGLVDIGQMSKHKNAAELGIKLMDNNKEALALVQGESHFYYNYANALSNKISVDNPHDHTFQSIEELVSLKNIYWRAFMFCSQESEEFQAELSVNLANSLRSQFRLSEALRYYDLTNRKGLDIPQSWVNRSAALIELNLVSSSYSIMQLKEIRKGYINASVSKKIPPQWESFYLGRIAQTNDKIQKCVSAEGETDEHDDMLTQQEFGALSAYRQFCLVNHLTLSEHGLYCPCVGSATDNLVISSSGGVTGDFIVPMEMALNRFKSEFSLARHLYFDYLYPQDTDAIKEECHFLELHNDEILGIDIEKIRTAFRLCFGILDKIAVCICELHKVYPPAKKGGLQKNIYFQSFWQLDVDNRRQRFEDIKSPGLLALYSIATDLNKNKGGELAFYKEWRNGLEHKFLVVHKSDKAEDLYQSYKLIKDILFIKEDEFIHHFGQLIQITRSAIFSFAFMVRHEGKKQKKDNIPYITNELHMKKYSSEPK</sequence>
<organism evidence="2 3">
    <name type="scientific">Winslowiella toletana</name>
    <dbReference type="NCBI Taxonomy" id="92490"/>
    <lineage>
        <taxon>Bacteria</taxon>
        <taxon>Pseudomonadati</taxon>
        <taxon>Pseudomonadota</taxon>
        <taxon>Gammaproteobacteria</taxon>
        <taxon>Enterobacterales</taxon>
        <taxon>Erwiniaceae</taxon>
        <taxon>Winslowiella</taxon>
    </lineage>
</organism>
<reference evidence="3" key="2">
    <citation type="submission" date="2023-07" db="EMBL/GenBank/DDBJ databases">
        <title>Genome mining of underrepresented organisms for secondary metabolites.</title>
        <authorList>
            <person name="D'Agostino P.M."/>
        </authorList>
    </citation>
    <scope>NUCLEOTIDE SEQUENCE [LARGE SCALE GENOMIC DNA]</scope>
    <source>
        <strain evidence="3">WS4403</strain>
    </source>
</reference>
<evidence type="ECO:0000259" key="1">
    <source>
        <dbReference type="Pfam" id="PF18733"/>
    </source>
</evidence>
<dbReference type="EMBL" id="JAGGMQ010000001">
    <property type="protein sequence ID" value="MBP2170721.1"/>
    <property type="molecule type" value="Genomic_DNA"/>
</dbReference>
<evidence type="ECO:0000313" key="2">
    <source>
        <dbReference type="EMBL" id="MBP2170721.1"/>
    </source>
</evidence>
<keyword evidence="3" id="KW-1185">Reference proteome</keyword>
<evidence type="ECO:0000313" key="3">
    <source>
        <dbReference type="Proteomes" id="UP001195624"/>
    </source>
</evidence>
<reference evidence="2 3" key="1">
    <citation type="submission" date="2021-03" db="EMBL/GenBank/DDBJ databases">
        <authorList>
            <person name="D'Agostino P."/>
            <person name="Huntemann M."/>
            <person name="Clum A."/>
            <person name="Spunde A."/>
            <person name="Palaniappan K."/>
            <person name="Ritter S."/>
            <person name="Mikhailova N."/>
            <person name="Chen I.-M."/>
            <person name="Stamatis D."/>
            <person name="Reddy T."/>
            <person name="O'Malley R."/>
            <person name="Daum C."/>
            <person name="Shapiro N."/>
            <person name="Ivanova N."/>
            <person name="Kyrpides N."/>
            <person name="Woyke T."/>
        </authorList>
    </citation>
    <scope>NUCLEOTIDE SEQUENCE [LARGE SCALE GENOMIC DNA]</scope>
    <source>
        <strain evidence="2 3">WS4403</strain>
    </source>
</reference>
<proteinExistence type="predicted"/>
<dbReference type="InterPro" id="IPR040826">
    <property type="entry name" value="HEPN_LA2681"/>
</dbReference>
<feature type="domain" description="LA2681-like HEPN" evidence="1">
    <location>
        <begin position="308"/>
        <end position="511"/>
    </location>
</feature>
<protein>
    <recommendedName>
        <fullName evidence="1">LA2681-like HEPN domain-containing protein</fullName>
    </recommendedName>
</protein>